<dbReference type="InterPro" id="IPR018060">
    <property type="entry name" value="HTH_AraC"/>
</dbReference>
<evidence type="ECO:0000256" key="2">
    <source>
        <dbReference type="ARBA" id="ARBA00023125"/>
    </source>
</evidence>
<keyword evidence="1" id="KW-0805">Transcription regulation</keyword>
<dbReference type="EMBL" id="BMKK01000004">
    <property type="protein sequence ID" value="GGD57254.1"/>
    <property type="molecule type" value="Genomic_DNA"/>
</dbReference>
<organism evidence="5 6">
    <name type="scientific">Emticicia aquatilis</name>
    <dbReference type="NCBI Taxonomy" id="1537369"/>
    <lineage>
        <taxon>Bacteria</taxon>
        <taxon>Pseudomonadati</taxon>
        <taxon>Bacteroidota</taxon>
        <taxon>Cytophagia</taxon>
        <taxon>Cytophagales</taxon>
        <taxon>Leadbetterellaceae</taxon>
        <taxon>Emticicia</taxon>
    </lineage>
</organism>
<comment type="caution">
    <text evidence="5">The sequence shown here is derived from an EMBL/GenBank/DDBJ whole genome shotgun (WGS) entry which is preliminary data.</text>
</comment>
<dbReference type="PANTHER" id="PTHR46796">
    <property type="entry name" value="HTH-TYPE TRANSCRIPTIONAL ACTIVATOR RHAS-RELATED"/>
    <property type="match status" value="1"/>
</dbReference>
<evidence type="ECO:0000259" key="4">
    <source>
        <dbReference type="PROSITE" id="PS01124"/>
    </source>
</evidence>
<name>A0A916YRI1_9BACT</name>
<dbReference type="InterPro" id="IPR050204">
    <property type="entry name" value="AraC_XylS_family_regulators"/>
</dbReference>
<dbReference type="Pfam" id="PF12833">
    <property type="entry name" value="HTH_18"/>
    <property type="match status" value="1"/>
</dbReference>
<dbReference type="PROSITE" id="PS01124">
    <property type="entry name" value="HTH_ARAC_FAMILY_2"/>
    <property type="match status" value="1"/>
</dbReference>
<keyword evidence="2" id="KW-0238">DNA-binding</keyword>
<evidence type="ECO:0000313" key="5">
    <source>
        <dbReference type="EMBL" id="GGD57254.1"/>
    </source>
</evidence>
<dbReference type="AlphaFoldDB" id="A0A916YRI1"/>
<dbReference type="RefSeq" id="WP_188766094.1">
    <property type="nucleotide sequence ID" value="NZ_BMKK01000004.1"/>
</dbReference>
<protein>
    <submittedName>
        <fullName evidence="5">AraC family transcriptional regulator</fullName>
    </submittedName>
</protein>
<accession>A0A916YRI1</accession>
<reference evidence="5" key="1">
    <citation type="journal article" date="2014" name="Int. J. Syst. Evol. Microbiol.">
        <title>Complete genome sequence of Corynebacterium casei LMG S-19264T (=DSM 44701T), isolated from a smear-ripened cheese.</title>
        <authorList>
            <consortium name="US DOE Joint Genome Institute (JGI-PGF)"/>
            <person name="Walter F."/>
            <person name="Albersmeier A."/>
            <person name="Kalinowski J."/>
            <person name="Ruckert C."/>
        </authorList>
    </citation>
    <scope>NUCLEOTIDE SEQUENCE</scope>
    <source>
        <strain evidence="5">CGMCC 1.15958</strain>
    </source>
</reference>
<dbReference type="PANTHER" id="PTHR46796:SF13">
    <property type="entry name" value="HTH-TYPE TRANSCRIPTIONAL ACTIVATOR RHAS"/>
    <property type="match status" value="1"/>
</dbReference>
<sequence>MLVKEILPNIALQAYIKSYLIVRFDTAIPKEFATKPYPTRIEQSLNFFARGYINNQNPATGESVRVASTAIFGQQVCRLNFETIFQPDFLMLMVNFKAGAMHRLLRIPNQELTTKFCDAEPLFSSEMRMVNDLIANAKDEVEIVGIADEFFLKKVRALKNDANQIDKIGELLLTNPTHFSLNWLADQACLSPRQFERRFAERMGVSPKFYSRINRFYQTFLYKETNPGTDWLTVALNFGYTDYYHLAKDFKQFANTTPKIMLEQYARRPEVVFKFFEPPRSASAYRTAVIDS</sequence>
<gene>
    <name evidence="5" type="ORF">GCM10011514_21640</name>
</gene>
<evidence type="ECO:0000313" key="6">
    <source>
        <dbReference type="Proteomes" id="UP000609064"/>
    </source>
</evidence>
<feature type="domain" description="HTH araC/xylS-type" evidence="4">
    <location>
        <begin position="166"/>
        <end position="264"/>
    </location>
</feature>
<dbReference type="Proteomes" id="UP000609064">
    <property type="component" value="Unassembled WGS sequence"/>
</dbReference>
<keyword evidence="3" id="KW-0804">Transcription</keyword>
<keyword evidence="6" id="KW-1185">Reference proteome</keyword>
<dbReference type="GO" id="GO:0043565">
    <property type="term" value="F:sequence-specific DNA binding"/>
    <property type="evidence" value="ECO:0007669"/>
    <property type="project" value="InterPro"/>
</dbReference>
<proteinExistence type="predicted"/>
<dbReference type="Gene3D" id="1.10.10.60">
    <property type="entry name" value="Homeodomain-like"/>
    <property type="match status" value="1"/>
</dbReference>
<dbReference type="GO" id="GO:0003700">
    <property type="term" value="F:DNA-binding transcription factor activity"/>
    <property type="evidence" value="ECO:0007669"/>
    <property type="project" value="InterPro"/>
</dbReference>
<evidence type="ECO:0000256" key="1">
    <source>
        <dbReference type="ARBA" id="ARBA00023015"/>
    </source>
</evidence>
<evidence type="ECO:0000256" key="3">
    <source>
        <dbReference type="ARBA" id="ARBA00023163"/>
    </source>
</evidence>
<reference evidence="5" key="2">
    <citation type="submission" date="2020-09" db="EMBL/GenBank/DDBJ databases">
        <authorList>
            <person name="Sun Q."/>
            <person name="Zhou Y."/>
        </authorList>
    </citation>
    <scope>NUCLEOTIDE SEQUENCE</scope>
    <source>
        <strain evidence="5">CGMCC 1.15958</strain>
    </source>
</reference>
<dbReference type="SMART" id="SM00342">
    <property type="entry name" value="HTH_ARAC"/>
    <property type="match status" value="1"/>
</dbReference>